<reference evidence="2" key="1">
    <citation type="submission" date="2020-06" db="EMBL/GenBank/DDBJ databases">
        <authorList>
            <person name="Li T."/>
            <person name="Hu X."/>
            <person name="Zhang T."/>
            <person name="Song X."/>
            <person name="Zhang H."/>
            <person name="Dai N."/>
            <person name="Sheng W."/>
            <person name="Hou X."/>
            <person name="Wei L."/>
        </authorList>
    </citation>
    <scope>NUCLEOTIDE SEQUENCE</scope>
    <source>
        <strain evidence="2">KEN1</strain>
        <tissue evidence="2">Leaf</tissue>
    </source>
</reference>
<comment type="caution">
    <text evidence="2">The sequence shown here is derived from an EMBL/GenBank/DDBJ whole genome shotgun (WGS) entry which is preliminary data.</text>
</comment>
<feature type="compositionally biased region" description="Basic and acidic residues" evidence="1">
    <location>
        <begin position="99"/>
        <end position="118"/>
    </location>
</feature>
<feature type="compositionally biased region" description="Basic residues" evidence="1">
    <location>
        <begin position="73"/>
        <end position="84"/>
    </location>
</feature>
<dbReference type="EMBL" id="JACGWN010000011">
    <property type="protein sequence ID" value="KAL0420421.1"/>
    <property type="molecule type" value="Genomic_DNA"/>
</dbReference>
<feature type="compositionally biased region" description="Polar residues" evidence="1">
    <location>
        <begin position="44"/>
        <end position="53"/>
    </location>
</feature>
<protein>
    <submittedName>
        <fullName evidence="2">Uncharacterized protein</fullName>
    </submittedName>
</protein>
<organism evidence="2">
    <name type="scientific">Sesamum latifolium</name>
    <dbReference type="NCBI Taxonomy" id="2727402"/>
    <lineage>
        <taxon>Eukaryota</taxon>
        <taxon>Viridiplantae</taxon>
        <taxon>Streptophyta</taxon>
        <taxon>Embryophyta</taxon>
        <taxon>Tracheophyta</taxon>
        <taxon>Spermatophyta</taxon>
        <taxon>Magnoliopsida</taxon>
        <taxon>eudicotyledons</taxon>
        <taxon>Gunneridae</taxon>
        <taxon>Pentapetalae</taxon>
        <taxon>asterids</taxon>
        <taxon>lamiids</taxon>
        <taxon>Lamiales</taxon>
        <taxon>Pedaliaceae</taxon>
        <taxon>Sesamum</taxon>
    </lineage>
</organism>
<proteinExistence type="predicted"/>
<name>A0AAW2UWH5_9LAMI</name>
<evidence type="ECO:0000313" key="2">
    <source>
        <dbReference type="EMBL" id="KAL0420421.1"/>
    </source>
</evidence>
<evidence type="ECO:0000256" key="1">
    <source>
        <dbReference type="SAM" id="MobiDB-lite"/>
    </source>
</evidence>
<feature type="compositionally biased region" description="Pro residues" evidence="1">
    <location>
        <begin position="12"/>
        <end position="23"/>
    </location>
</feature>
<accession>A0AAW2UWH5</accession>
<reference evidence="2" key="2">
    <citation type="journal article" date="2024" name="Plant">
        <title>Genomic evolution and insights into agronomic trait innovations of Sesamum species.</title>
        <authorList>
            <person name="Miao H."/>
            <person name="Wang L."/>
            <person name="Qu L."/>
            <person name="Liu H."/>
            <person name="Sun Y."/>
            <person name="Le M."/>
            <person name="Wang Q."/>
            <person name="Wei S."/>
            <person name="Zheng Y."/>
            <person name="Lin W."/>
            <person name="Duan Y."/>
            <person name="Cao H."/>
            <person name="Xiong S."/>
            <person name="Wang X."/>
            <person name="Wei L."/>
            <person name="Li C."/>
            <person name="Ma Q."/>
            <person name="Ju M."/>
            <person name="Zhao R."/>
            <person name="Li G."/>
            <person name="Mu C."/>
            <person name="Tian Q."/>
            <person name="Mei H."/>
            <person name="Zhang T."/>
            <person name="Gao T."/>
            <person name="Zhang H."/>
        </authorList>
    </citation>
    <scope>NUCLEOTIDE SEQUENCE</scope>
    <source>
        <strain evidence="2">KEN1</strain>
    </source>
</reference>
<feature type="region of interest" description="Disordered" evidence="1">
    <location>
        <begin position="1"/>
        <end position="124"/>
    </location>
</feature>
<sequence length="124" mass="13489">MAFEVDTSVTPDPEPLPTNPPTPALIEIASGDTHTHDQSHDVTNKSLSVNVDTGDSAKNAPPIVANADMGPSHLKKCKRKHKSQSKGSRSTKSSKRSKSRSERQLEKEAVARAEEKKTLSFSKR</sequence>
<dbReference type="AlphaFoldDB" id="A0AAW2UWH5"/>
<feature type="compositionally biased region" description="Basic and acidic residues" evidence="1">
    <location>
        <begin position="33"/>
        <end position="43"/>
    </location>
</feature>
<gene>
    <name evidence="2" type="ORF">Slati_3065000</name>
</gene>